<keyword evidence="2" id="KW-1185">Reference proteome</keyword>
<protein>
    <submittedName>
        <fullName evidence="1">Nitrogen fixation protein</fullName>
    </submittedName>
</protein>
<proteinExistence type="predicted"/>
<name>A0A8J6XNA4_9CYAN</name>
<dbReference type="Proteomes" id="UP000629098">
    <property type="component" value="Unassembled WGS sequence"/>
</dbReference>
<organism evidence="1 2">
    <name type="scientific">Iningainema tapete BLCC-T55</name>
    <dbReference type="NCBI Taxonomy" id="2748662"/>
    <lineage>
        <taxon>Bacteria</taxon>
        <taxon>Bacillati</taxon>
        <taxon>Cyanobacteriota</taxon>
        <taxon>Cyanophyceae</taxon>
        <taxon>Nostocales</taxon>
        <taxon>Scytonemataceae</taxon>
        <taxon>Iningainema tapete</taxon>
    </lineage>
</organism>
<evidence type="ECO:0000313" key="2">
    <source>
        <dbReference type="Proteomes" id="UP000629098"/>
    </source>
</evidence>
<accession>A0A8J6XNA4</accession>
<dbReference type="EMBL" id="JACXAE010000064">
    <property type="protein sequence ID" value="MBD2774171.1"/>
    <property type="molecule type" value="Genomic_DNA"/>
</dbReference>
<dbReference type="AlphaFoldDB" id="A0A8J6XNA4"/>
<evidence type="ECO:0000313" key="1">
    <source>
        <dbReference type="EMBL" id="MBD2774171.1"/>
    </source>
</evidence>
<dbReference type="RefSeq" id="WP_190830824.1">
    <property type="nucleotide sequence ID" value="NZ_CAWPPI010000064.1"/>
</dbReference>
<gene>
    <name evidence="1" type="ORF">ICL16_19345</name>
</gene>
<comment type="caution">
    <text evidence="1">The sequence shown here is derived from an EMBL/GenBank/DDBJ whole genome shotgun (WGS) entry which is preliminary data.</text>
</comment>
<reference evidence="1" key="1">
    <citation type="submission" date="2020-09" db="EMBL/GenBank/DDBJ databases">
        <title>Iningainema tapete sp. nov. (Scytonemataceae, Cyanobacteria) from greenhouses in central Florida (USA) produces two types of nodularin with biosynthetic potential for microcystin-LR and anabaenopeptins.</title>
        <authorList>
            <person name="Berthold D.E."/>
            <person name="Lefler F.W."/>
            <person name="Huang I.-S."/>
            <person name="Abdulla H."/>
            <person name="Zimba P.V."/>
            <person name="Laughinghouse H.D. IV."/>
        </authorList>
    </citation>
    <scope>NUCLEOTIDE SEQUENCE</scope>
    <source>
        <strain evidence="1">BLCCT55</strain>
    </source>
</reference>
<sequence length="147" mass="16453">MENTTTQTTTPFCPSARSESENSTVFGIIAGTVDEPRVNYLDKTVPVTDELISLCTSVTPTEVFRMASPCVGNGCLHFDGTHCRLATRITQQLPTVVEELPPCRIRQNCRWWQQEGKAACMRCPQIMTDNYNPSELMRQVTTPTVDH</sequence>